<reference evidence="2 3" key="1">
    <citation type="journal article" date="2021" name="J. Hered.">
        <title>A chromosome-level genome assembly of the parasitoid wasp, Cotesia glomerata (Hymenoptera: Braconidae).</title>
        <authorList>
            <person name="Pinto B.J."/>
            <person name="Weis J.J."/>
            <person name="Gamble T."/>
            <person name="Ode P.J."/>
            <person name="Paul R."/>
            <person name="Zaspel J.M."/>
        </authorList>
    </citation>
    <scope>NUCLEOTIDE SEQUENCE [LARGE SCALE GENOMIC DNA]</scope>
    <source>
        <strain evidence="2">CgM1</strain>
    </source>
</reference>
<dbReference type="InterPro" id="IPR007379">
    <property type="entry name" value="Tim44-like_dom"/>
</dbReference>
<dbReference type="Proteomes" id="UP000826195">
    <property type="component" value="Unassembled WGS sequence"/>
</dbReference>
<dbReference type="EMBL" id="JAHXZJ010002609">
    <property type="protein sequence ID" value="KAH0540565.1"/>
    <property type="molecule type" value="Genomic_DNA"/>
</dbReference>
<dbReference type="GO" id="GO:0005743">
    <property type="term" value="C:mitochondrial inner membrane"/>
    <property type="evidence" value="ECO:0007669"/>
    <property type="project" value="TreeGrafter"/>
</dbReference>
<evidence type="ECO:0000313" key="2">
    <source>
        <dbReference type="EMBL" id="KAH0540565.1"/>
    </source>
</evidence>
<evidence type="ECO:0000313" key="3">
    <source>
        <dbReference type="Proteomes" id="UP000826195"/>
    </source>
</evidence>
<feature type="domain" description="Tim44-like" evidence="1">
    <location>
        <begin position="107"/>
        <end position="164"/>
    </location>
</feature>
<dbReference type="GO" id="GO:0043022">
    <property type="term" value="F:ribosome binding"/>
    <property type="evidence" value="ECO:0007669"/>
    <property type="project" value="TreeGrafter"/>
</dbReference>
<gene>
    <name evidence="2" type="ORF">KQX54_018311</name>
</gene>
<dbReference type="AlphaFoldDB" id="A0AAV7I203"/>
<accession>A0AAV7I203</accession>
<comment type="caution">
    <text evidence="2">The sequence shown here is derived from an EMBL/GenBank/DDBJ whole genome shotgun (WGS) entry which is preliminary data.</text>
</comment>
<dbReference type="PANTHER" id="PTHR13333:SF5">
    <property type="entry name" value="M-AAA PROTEASE-INTERACTING PROTEIN 1, MITOCHONDRIAL"/>
    <property type="match status" value="1"/>
</dbReference>
<sequence>MLLNNICKNVCNNSRLRYYGVLAANKIKKLESNKLPNFSCLQEKRMIDSVIKTTNCGEKRFYSALPNEELNPPVRLSALTDDPLILMPSFFKSIKSSYNLHFVMQSQIDKEFNMHEFADGSKQAVEMVSHTLAVEDYDSLQGLVTPDVIQKLRYKISTLSEAQKQLIPIKKEEIYGMFPYTIDIVSKGDEGRERLFVEIKMTYYCLKGFGEMQRRGEIPPLQMGLMPEYREKIFLINCRFSREYTENISSSSWVINQYNELMLVTA</sequence>
<dbReference type="GO" id="GO:0032979">
    <property type="term" value="P:protein insertion into mitochondrial inner membrane from matrix"/>
    <property type="evidence" value="ECO:0007669"/>
    <property type="project" value="TreeGrafter"/>
</dbReference>
<organism evidence="2 3">
    <name type="scientific">Cotesia glomerata</name>
    <name type="common">Lepidopteran parasitic wasp</name>
    <name type="synonym">Apanteles glomeratus</name>
    <dbReference type="NCBI Taxonomy" id="32391"/>
    <lineage>
        <taxon>Eukaryota</taxon>
        <taxon>Metazoa</taxon>
        <taxon>Ecdysozoa</taxon>
        <taxon>Arthropoda</taxon>
        <taxon>Hexapoda</taxon>
        <taxon>Insecta</taxon>
        <taxon>Pterygota</taxon>
        <taxon>Neoptera</taxon>
        <taxon>Endopterygota</taxon>
        <taxon>Hymenoptera</taxon>
        <taxon>Apocrita</taxon>
        <taxon>Ichneumonoidea</taxon>
        <taxon>Braconidae</taxon>
        <taxon>Microgastrinae</taxon>
        <taxon>Cotesia</taxon>
    </lineage>
</organism>
<keyword evidence="3" id="KW-1185">Reference proteome</keyword>
<protein>
    <recommendedName>
        <fullName evidence="1">Tim44-like domain-containing protein</fullName>
    </recommendedName>
</protein>
<name>A0AAV7I203_COTGL</name>
<evidence type="ECO:0000259" key="1">
    <source>
        <dbReference type="Pfam" id="PF04280"/>
    </source>
</evidence>
<proteinExistence type="predicted"/>
<dbReference type="PANTHER" id="PTHR13333">
    <property type="entry name" value="M-AAA PROTEASE-INTERACTING PROTEIN 1, MITOCHONDRIAL"/>
    <property type="match status" value="1"/>
</dbReference>
<dbReference type="Pfam" id="PF04280">
    <property type="entry name" value="Tim44"/>
    <property type="match status" value="1"/>
</dbReference>
<dbReference type="Gene3D" id="3.10.450.240">
    <property type="match status" value="1"/>
</dbReference>